<feature type="domain" description="Pyrroline-5-carboxylate reductase catalytic N-terminal" evidence="1">
    <location>
        <begin position="5"/>
        <end position="90"/>
    </location>
</feature>
<sequence>MSPNIAVIGPGRLGRTLALVLAAQGETICAVGARTQPPEVLAVRIGGPCLATSPEAAVECADLVFLTVPDDAIAPLAAALPWRTGQAVVHCSGATELAALAPAKAAGARVGGFHPLQIFSDPERALALLPGSAVALEAEDAALASELRRLAGLLGMKPLTLQPGTRAAYHGAASFAASFLLSMLDEAAQVWGAIGLPQDLALQALLPLARGTLGAAEARGLAGAQAGPISRGDAGVVAAHLKAFDALGGAHGAFYRELSRRQLTLARASGRLEEASLQRLERLLD</sequence>
<accession>A0ABU5DDK4</accession>
<dbReference type="InterPro" id="IPR036291">
    <property type="entry name" value="NAD(P)-bd_dom_sf"/>
</dbReference>
<proteinExistence type="predicted"/>
<protein>
    <submittedName>
        <fullName evidence="3">DUF2520 domain-containing protein</fullName>
    </submittedName>
</protein>
<comment type="caution">
    <text evidence="3">The sequence shown here is derived from an EMBL/GenBank/DDBJ whole genome shotgun (WGS) entry which is preliminary data.</text>
</comment>
<dbReference type="InterPro" id="IPR008927">
    <property type="entry name" value="6-PGluconate_DH-like_C_sf"/>
</dbReference>
<dbReference type="Pfam" id="PF10728">
    <property type="entry name" value="DUF2520"/>
    <property type="match status" value="1"/>
</dbReference>
<dbReference type="Gene3D" id="3.40.50.720">
    <property type="entry name" value="NAD(P)-binding Rossmann-like Domain"/>
    <property type="match status" value="1"/>
</dbReference>
<dbReference type="RefSeq" id="WP_320422250.1">
    <property type="nucleotide sequence ID" value="NZ_JAXCLA010000002.1"/>
</dbReference>
<dbReference type="InterPro" id="IPR037108">
    <property type="entry name" value="TM1727-like_C_sf"/>
</dbReference>
<name>A0ABU5DDK4_9BURK</name>
<evidence type="ECO:0000259" key="1">
    <source>
        <dbReference type="Pfam" id="PF03807"/>
    </source>
</evidence>
<organism evidence="3 4">
    <name type="scientific">Roseateles agri</name>
    <dbReference type="NCBI Taxonomy" id="3098619"/>
    <lineage>
        <taxon>Bacteria</taxon>
        <taxon>Pseudomonadati</taxon>
        <taxon>Pseudomonadota</taxon>
        <taxon>Betaproteobacteria</taxon>
        <taxon>Burkholderiales</taxon>
        <taxon>Sphaerotilaceae</taxon>
        <taxon>Roseateles</taxon>
    </lineage>
</organism>
<keyword evidence="4" id="KW-1185">Reference proteome</keyword>
<evidence type="ECO:0000313" key="3">
    <source>
        <dbReference type="EMBL" id="MDY0744362.1"/>
    </source>
</evidence>
<evidence type="ECO:0000259" key="2">
    <source>
        <dbReference type="Pfam" id="PF10728"/>
    </source>
</evidence>
<feature type="domain" description="DUF2520" evidence="2">
    <location>
        <begin position="134"/>
        <end position="261"/>
    </location>
</feature>
<dbReference type="PANTHER" id="PTHR40459">
    <property type="entry name" value="CONSERVED HYPOTHETICAL ALANINE AND LEUCINE RICH PROTEIN"/>
    <property type="match status" value="1"/>
</dbReference>
<dbReference type="Pfam" id="PF03807">
    <property type="entry name" value="F420_oxidored"/>
    <property type="match status" value="1"/>
</dbReference>
<dbReference type="EMBL" id="JAXCLA010000002">
    <property type="protein sequence ID" value="MDY0744362.1"/>
    <property type="molecule type" value="Genomic_DNA"/>
</dbReference>
<evidence type="ECO:0000313" key="4">
    <source>
        <dbReference type="Proteomes" id="UP001285263"/>
    </source>
</evidence>
<dbReference type="Gene3D" id="1.10.1040.20">
    <property type="entry name" value="ProC-like, C-terminal domain"/>
    <property type="match status" value="1"/>
</dbReference>
<gene>
    <name evidence="3" type="ORF">SNE35_07585</name>
</gene>
<dbReference type="InterPro" id="IPR028939">
    <property type="entry name" value="P5C_Rdtase_cat_N"/>
</dbReference>
<dbReference type="SUPFAM" id="SSF51735">
    <property type="entry name" value="NAD(P)-binding Rossmann-fold domains"/>
    <property type="match status" value="1"/>
</dbReference>
<dbReference type="PANTHER" id="PTHR40459:SF1">
    <property type="entry name" value="CONSERVED HYPOTHETICAL ALANINE AND LEUCINE RICH PROTEIN"/>
    <property type="match status" value="1"/>
</dbReference>
<reference evidence="3 4" key="1">
    <citation type="submission" date="2023-11" db="EMBL/GenBank/DDBJ databases">
        <title>Paucibacter sp. nov., isolated from fresh soil in Korea.</title>
        <authorList>
            <person name="Le N.T.T."/>
        </authorList>
    </citation>
    <scope>NUCLEOTIDE SEQUENCE [LARGE SCALE GENOMIC DNA]</scope>
    <source>
        <strain evidence="3 4">R3-3</strain>
    </source>
</reference>
<dbReference type="InterPro" id="IPR018931">
    <property type="entry name" value="DUF2520"/>
</dbReference>
<dbReference type="SUPFAM" id="SSF48179">
    <property type="entry name" value="6-phosphogluconate dehydrogenase C-terminal domain-like"/>
    <property type="match status" value="1"/>
</dbReference>
<dbReference type="Proteomes" id="UP001285263">
    <property type="component" value="Unassembled WGS sequence"/>
</dbReference>